<gene>
    <name evidence="2" type="ORF">PCL_07047</name>
</gene>
<name>A0A2U3DT68_PURLI</name>
<protein>
    <submittedName>
        <fullName evidence="2">Uncharacterized protein</fullName>
    </submittedName>
</protein>
<accession>A0A2U3DT68</accession>
<comment type="caution">
    <text evidence="2">The sequence shown here is derived from an EMBL/GenBank/DDBJ whole genome shotgun (WGS) entry which is preliminary data.</text>
</comment>
<dbReference type="Proteomes" id="UP000245956">
    <property type="component" value="Unassembled WGS sequence"/>
</dbReference>
<evidence type="ECO:0000256" key="1">
    <source>
        <dbReference type="SAM" id="MobiDB-lite"/>
    </source>
</evidence>
<organism evidence="2 3">
    <name type="scientific">Purpureocillium lilacinum</name>
    <name type="common">Paecilomyces lilacinus</name>
    <dbReference type="NCBI Taxonomy" id="33203"/>
    <lineage>
        <taxon>Eukaryota</taxon>
        <taxon>Fungi</taxon>
        <taxon>Dikarya</taxon>
        <taxon>Ascomycota</taxon>
        <taxon>Pezizomycotina</taxon>
        <taxon>Sordariomycetes</taxon>
        <taxon>Hypocreomycetidae</taxon>
        <taxon>Hypocreales</taxon>
        <taxon>Ophiocordycipitaceae</taxon>
        <taxon>Purpureocillium</taxon>
    </lineage>
</organism>
<evidence type="ECO:0000313" key="2">
    <source>
        <dbReference type="EMBL" id="PWI65446.1"/>
    </source>
</evidence>
<feature type="region of interest" description="Disordered" evidence="1">
    <location>
        <begin position="45"/>
        <end position="64"/>
    </location>
</feature>
<dbReference type="EMBL" id="LCWV01000033">
    <property type="protein sequence ID" value="PWI65446.1"/>
    <property type="molecule type" value="Genomic_DNA"/>
</dbReference>
<sequence>MPVRPNVPRHYASWLSPTIVSTRELAPKMPTASSWTDLRDMDLTTSCQADHPAPDQNLNASPAQDEPPICIGTLTKAIKSVGVFCGQESWPWTSAYDHCSSRQPCTVFAGGGLPSGSPDYQIYSHAASDGSDNPMDAVSGRRAGTMQDSSVGEGAVGSPGSERILFNGYSSYDGGFRGREDRPPAQANNAAPANGTYRVWTFLVMPCLDTGQRPTVVVAADAEER</sequence>
<evidence type="ECO:0000313" key="3">
    <source>
        <dbReference type="Proteomes" id="UP000245956"/>
    </source>
</evidence>
<proteinExistence type="predicted"/>
<dbReference type="AlphaFoldDB" id="A0A2U3DT68"/>
<reference evidence="2 3" key="1">
    <citation type="journal article" date="2016" name="Front. Microbiol.">
        <title>Genome and transcriptome sequences reveal the specific parasitism of the nematophagous Purpureocillium lilacinum 36-1.</title>
        <authorList>
            <person name="Xie J."/>
            <person name="Li S."/>
            <person name="Mo C."/>
            <person name="Xiao X."/>
            <person name="Peng D."/>
            <person name="Wang G."/>
            <person name="Xiao Y."/>
        </authorList>
    </citation>
    <scope>NUCLEOTIDE SEQUENCE [LARGE SCALE GENOMIC DNA]</scope>
    <source>
        <strain evidence="2 3">36-1</strain>
    </source>
</reference>